<dbReference type="EMBL" id="KV417863">
    <property type="protein sequence ID" value="KZP05090.1"/>
    <property type="molecule type" value="Genomic_DNA"/>
</dbReference>
<protein>
    <submittedName>
        <fullName evidence="1">Uncharacterized protein</fullName>
    </submittedName>
</protein>
<keyword evidence="2" id="KW-1185">Reference proteome</keyword>
<accession>A0A167VJX6</accession>
<sequence length="60" mass="6755">MMASLQKRLANRSGSDRDRQFFSHCLHYLSMSSGAQVPLEDWMITSYEVDFGREIGAGGL</sequence>
<dbReference type="AlphaFoldDB" id="A0A167VJX6"/>
<evidence type="ECO:0000313" key="1">
    <source>
        <dbReference type="EMBL" id="KZP05090.1"/>
    </source>
</evidence>
<evidence type="ECO:0000313" key="2">
    <source>
        <dbReference type="Proteomes" id="UP000076532"/>
    </source>
</evidence>
<name>A0A167VJX6_9AGAM</name>
<reference evidence="1 2" key="1">
    <citation type="journal article" date="2016" name="Mol. Biol. Evol.">
        <title>Comparative Genomics of Early-Diverging Mushroom-Forming Fungi Provides Insights into the Origins of Lignocellulose Decay Capabilities.</title>
        <authorList>
            <person name="Nagy L.G."/>
            <person name="Riley R."/>
            <person name="Tritt A."/>
            <person name="Adam C."/>
            <person name="Daum C."/>
            <person name="Floudas D."/>
            <person name="Sun H."/>
            <person name="Yadav J.S."/>
            <person name="Pangilinan J."/>
            <person name="Larsson K.H."/>
            <person name="Matsuura K."/>
            <person name="Barry K."/>
            <person name="Labutti K."/>
            <person name="Kuo R."/>
            <person name="Ohm R.A."/>
            <person name="Bhattacharya S.S."/>
            <person name="Shirouzu T."/>
            <person name="Yoshinaga Y."/>
            <person name="Martin F.M."/>
            <person name="Grigoriev I.V."/>
            <person name="Hibbett D.S."/>
        </authorList>
    </citation>
    <scope>NUCLEOTIDE SEQUENCE [LARGE SCALE GENOMIC DNA]</scope>
    <source>
        <strain evidence="1 2">CBS 109695</strain>
    </source>
</reference>
<dbReference type="Proteomes" id="UP000076532">
    <property type="component" value="Unassembled WGS sequence"/>
</dbReference>
<organism evidence="1 2">
    <name type="scientific">Athelia psychrophila</name>
    <dbReference type="NCBI Taxonomy" id="1759441"/>
    <lineage>
        <taxon>Eukaryota</taxon>
        <taxon>Fungi</taxon>
        <taxon>Dikarya</taxon>
        <taxon>Basidiomycota</taxon>
        <taxon>Agaricomycotina</taxon>
        <taxon>Agaricomycetes</taxon>
        <taxon>Agaricomycetidae</taxon>
        <taxon>Atheliales</taxon>
        <taxon>Atheliaceae</taxon>
        <taxon>Athelia</taxon>
    </lineage>
</organism>
<proteinExistence type="predicted"/>
<dbReference type="OrthoDB" id="10261027at2759"/>
<gene>
    <name evidence="1" type="ORF">FIBSPDRAFT_365385</name>
</gene>